<dbReference type="Pfam" id="PF12013">
    <property type="entry name" value="OrsD"/>
    <property type="match status" value="1"/>
</dbReference>
<dbReference type="InParanoid" id="A0A194X4Q9"/>
<dbReference type="PANTHER" id="PTHR47784:SF5">
    <property type="entry name" value="STEROL UPTAKE CONTROL PROTEIN 2"/>
    <property type="match status" value="1"/>
</dbReference>
<dbReference type="GO" id="GO:0001228">
    <property type="term" value="F:DNA-binding transcription activator activity, RNA polymerase II-specific"/>
    <property type="evidence" value="ECO:0007669"/>
    <property type="project" value="TreeGrafter"/>
</dbReference>
<accession>A0A194X4Q9</accession>
<name>A0A194X4Q9_MOLSC</name>
<protein>
    <recommendedName>
        <fullName evidence="3">C2H2-type domain-containing protein</fullName>
    </recommendedName>
</protein>
<evidence type="ECO:0008006" key="3">
    <source>
        <dbReference type="Google" id="ProtNLM"/>
    </source>
</evidence>
<dbReference type="EMBL" id="KQ947419">
    <property type="protein sequence ID" value="KUJ14802.1"/>
    <property type="molecule type" value="Genomic_DNA"/>
</dbReference>
<dbReference type="InterPro" id="IPR021858">
    <property type="entry name" value="Fun_TF"/>
</dbReference>
<dbReference type="KEGG" id="psco:LY89DRAFT_122628"/>
<sequence length="533" mass="59364">MGRPRVEVDAGPDPLPSELLEYNPAYRILLCTSCKYAIQPSGIDRHLKEIHLIKRSRRRPFTEYVSKLSLASPEEVFQSPIQQFPIPGLPVLDGLRCEQTGCGHLCVSEKRMRSHWVGEHGRQGDGKDGDWTEARLQTFFRGNLLRYFSGPEEDKFDLGEEPWLPNCPNGKCRGEKVASKGLTGVHSEMDASWIEAISEDILVQSIADIHVSLNDNDSLLLQHYLNHTAATIATDAATLRLWQDAVPKLAQSNPFLHHGILAISALHLAYVTPNSSPLYNDYLLSATSHQDAAIPVYRTKIADVTPENSHAVFMFSHLLVLYCLASESQDERLFIVGPTNDGSPIWLHFLRAGCGLLCHVWDDLEAGPVKSLASAWDIPVLEVDAKTPLVDNLLSFIPSDEEENGWSEDEKKIYTETARLLGLAFLNAAVGVTFSTWDALRIWPMCVTSEYLQLLKAQHPGALVLLAHYCVLLKRLEGNWYFDGRATSLFENVLGCLDPKWVEAVKWPIEEIGISMDCVQVAVVRGPPGPRAV</sequence>
<dbReference type="InterPro" id="IPR022698">
    <property type="entry name" value="OrsD"/>
</dbReference>
<evidence type="ECO:0000313" key="1">
    <source>
        <dbReference type="EMBL" id="KUJ14802.1"/>
    </source>
</evidence>
<proteinExistence type="predicted"/>
<reference evidence="1 2" key="1">
    <citation type="submission" date="2015-10" db="EMBL/GenBank/DDBJ databases">
        <title>Full genome of DAOMC 229536 Phialocephala scopiformis, a fungal endophyte of spruce producing the potent anti-insectan compound rugulosin.</title>
        <authorList>
            <consortium name="DOE Joint Genome Institute"/>
            <person name="Walker A.K."/>
            <person name="Frasz S.L."/>
            <person name="Seifert K.A."/>
            <person name="Miller J.D."/>
            <person name="Mondo S.J."/>
            <person name="Labutti K."/>
            <person name="Lipzen A."/>
            <person name="Dockter R."/>
            <person name="Kennedy M."/>
            <person name="Grigoriev I.V."/>
            <person name="Spatafora J.W."/>
        </authorList>
    </citation>
    <scope>NUCLEOTIDE SEQUENCE [LARGE SCALE GENOMIC DNA]</scope>
    <source>
        <strain evidence="1 2">CBS 120377</strain>
    </source>
</reference>
<dbReference type="RefSeq" id="XP_018069157.1">
    <property type="nucleotide sequence ID" value="XM_018205164.1"/>
</dbReference>
<dbReference type="GeneID" id="28814890"/>
<organism evidence="1 2">
    <name type="scientific">Mollisia scopiformis</name>
    <name type="common">Conifer needle endophyte fungus</name>
    <name type="synonym">Phialocephala scopiformis</name>
    <dbReference type="NCBI Taxonomy" id="149040"/>
    <lineage>
        <taxon>Eukaryota</taxon>
        <taxon>Fungi</taxon>
        <taxon>Dikarya</taxon>
        <taxon>Ascomycota</taxon>
        <taxon>Pezizomycotina</taxon>
        <taxon>Leotiomycetes</taxon>
        <taxon>Helotiales</taxon>
        <taxon>Mollisiaceae</taxon>
        <taxon>Mollisia</taxon>
    </lineage>
</organism>
<keyword evidence="2" id="KW-1185">Reference proteome</keyword>
<dbReference type="PANTHER" id="PTHR47784">
    <property type="entry name" value="STEROL UPTAKE CONTROL PROTEIN 2"/>
    <property type="match status" value="1"/>
</dbReference>
<dbReference type="InterPro" id="IPR053157">
    <property type="entry name" value="Sterol_Uptake_Regulator"/>
</dbReference>
<evidence type="ECO:0000313" key="2">
    <source>
        <dbReference type="Proteomes" id="UP000070700"/>
    </source>
</evidence>
<dbReference type="Pfam" id="PF11951">
    <property type="entry name" value="Fungal_trans_2"/>
    <property type="match status" value="1"/>
</dbReference>
<gene>
    <name evidence="1" type="ORF">LY89DRAFT_122628</name>
</gene>
<dbReference type="AlphaFoldDB" id="A0A194X4Q9"/>
<dbReference type="OrthoDB" id="416217at2759"/>
<dbReference type="Proteomes" id="UP000070700">
    <property type="component" value="Unassembled WGS sequence"/>
</dbReference>